<dbReference type="InterPro" id="IPR049712">
    <property type="entry name" value="Poly_export"/>
</dbReference>
<dbReference type="PROSITE" id="PS51257">
    <property type="entry name" value="PROKAR_LIPOPROTEIN"/>
    <property type="match status" value="1"/>
</dbReference>
<dbReference type="InterPro" id="IPR019554">
    <property type="entry name" value="Soluble_ligand-bd"/>
</dbReference>
<evidence type="ECO:0000313" key="4">
    <source>
        <dbReference type="EMBL" id="PZN74546.1"/>
    </source>
</evidence>
<protein>
    <submittedName>
        <fullName evidence="4">Sugar transporter</fullName>
    </submittedName>
</protein>
<feature type="domain" description="Soluble ligand binding" evidence="3">
    <location>
        <begin position="134"/>
        <end position="182"/>
    </location>
</feature>
<dbReference type="AlphaFoldDB" id="A0A2W4QTV2"/>
<evidence type="ECO:0000313" key="5">
    <source>
        <dbReference type="Proteomes" id="UP000249396"/>
    </source>
</evidence>
<dbReference type="GO" id="GO:0015159">
    <property type="term" value="F:polysaccharide transmembrane transporter activity"/>
    <property type="evidence" value="ECO:0007669"/>
    <property type="project" value="InterPro"/>
</dbReference>
<keyword evidence="1" id="KW-0732">Signal</keyword>
<name>A0A2W4QTV2_9GAMM</name>
<keyword evidence="4" id="KW-0813">Transport</keyword>
<dbReference type="Gene3D" id="3.10.560.10">
    <property type="entry name" value="Outer membrane lipoprotein wza domain like"/>
    <property type="match status" value="1"/>
</dbReference>
<keyword evidence="4" id="KW-0762">Sugar transport</keyword>
<dbReference type="Pfam" id="PF10531">
    <property type="entry name" value="SLBB"/>
    <property type="match status" value="1"/>
</dbReference>
<reference evidence="4 5" key="1">
    <citation type="journal article" date="2018" name="Aquat. Microb. Ecol.">
        <title>Gammaproteobacterial methanotrophs dominate.</title>
        <authorList>
            <person name="Rissanen A.J."/>
            <person name="Saarenheimo J."/>
            <person name="Tiirola M."/>
            <person name="Peura S."/>
            <person name="Aalto S.L."/>
            <person name="Karvinen A."/>
            <person name="Nykanen H."/>
        </authorList>
    </citation>
    <scope>NUCLEOTIDE SEQUENCE [LARGE SCALE GENOMIC DNA]</scope>
    <source>
        <strain evidence="4">AMbin10</strain>
    </source>
</reference>
<dbReference type="InterPro" id="IPR003715">
    <property type="entry name" value="Poly_export_N"/>
</dbReference>
<dbReference type="Pfam" id="PF02563">
    <property type="entry name" value="Poly_export"/>
    <property type="match status" value="1"/>
</dbReference>
<dbReference type="EMBL" id="QJPH01000423">
    <property type="protein sequence ID" value="PZN74546.1"/>
    <property type="molecule type" value="Genomic_DNA"/>
</dbReference>
<evidence type="ECO:0000256" key="1">
    <source>
        <dbReference type="ARBA" id="ARBA00022729"/>
    </source>
</evidence>
<evidence type="ECO:0000259" key="2">
    <source>
        <dbReference type="Pfam" id="PF02563"/>
    </source>
</evidence>
<gene>
    <name evidence="4" type="ORF">DM484_20975</name>
</gene>
<feature type="domain" description="Polysaccharide export protein N-terminal" evidence="2">
    <location>
        <begin position="54"/>
        <end position="126"/>
    </location>
</feature>
<proteinExistence type="predicted"/>
<dbReference type="PANTHER" id="PTHR33619">
    <property type="entry name" value="POLYSACCHARIDE EXPORT PROTEIN GFCE-RELATED"/>
    <property type="match status" value="1"/>
</dbReference>
<dbReference type="Proteomes" id="UP000249396">
    <property type="component" value="Unassembled WGS sequence"/>
</dbReference>
<sequence length="215" mass="23388">MNRFFSKRMKPFLYGLRFLAFLLGCTFLLSCQWLGLAKDQTKNPAGIQTKAVAAEVYRLNPGDKLEITVWHEDNLKSEVVVLPDGTISFPLVGHVPAAGKTNEELVALLKERLGKFVPGPEINIRLLSADGNTIYVVGEVGHPGAINMTRPTDVMQALGMAGGLTQFAKRNSIQILRRDAGGHAKSIPFEYGDVEGGDNIESNILLQSGDTIIVP</sequence>
<dbReference type="PANTHER" id="PTHR33619:SF3">
    <property type="entry name" value="POLYSACCHARIDE EXPORT PROTEIN GFCE-RELATED"/>
    <property type="match status" value="1"/>
</dbReference>
<organism evidence="4 5">
    <name type="scientific">Candidatus Methylumidiphilus alinenensis</name>
    <dbReference type="NCBI Taxonomy" id="2202197"/>
    <lineage>
        <taxon>Bacteria</taxon>
        <taxon>Pseudomonadati</taxon>
        <taxon>Pseudomonadota</taxon>
        <taxon>Gammaproteobacteria</taxon>
        <taxon>Methylococcales</taxon>
        <taxon>Candidatus Methylumidiphilus</taxon>
    </lineage>
</organism>
<comment type="caution">
    <text evidence="4">The sequence shown here is derived from an EMBL/GenBank/DDBJ whole genome shotgun (WGS) entry which is preliminary data.</text>
</comment>
<evidence type="ECO:0000259" key="3">
    <source>
        <dbReference type="Pfam" id="PF10531"/>
    </source>
</evidence>
<dbReference type="Gene3D" id="3.30.1950.10">
    <property type="entry name" value="wza like domain"/>
    <property type="match status" value="1"/>
</dbReference>
<accession>A0A2W4QTV2</accession>